<dbReference type="OrthoDB" id="4495335at2759"/>
<feature type="compositionally biased region" description="Basic and acidic residues" evidence="2">
    <location>
        <begin position="332"/>
        <end position="342"/>
    </location>
</feature>
<keyword evidence="4" id="KW-1185">Reference proteome</keyword>
<evidence type="ECO:0000256" key="2">
    <source>
        <dbReference type="SAM" id="MobiDB-lite"/>
    </source>
</evidence>
<feature type="coiled-coil region" evidence="1">
    <location>
        <begin position="216"/>
        <end position="282"/>
    </location>
</feature>
<dbReference type="EMBL" id="ML976617">
    <property type="protein sequence ID" value="KAF1844267.1"/>
    <property type="molecule type" value="Genomic_DNA"/>
</dbReference>
<feature type="coiled-coil region" evidence="1">
    <location>
        <begin position="87"/>
        <end position="166"/>
    </location>
</feature>
<organism evidence="3 4">
    <name type="scientific">Cucurbitaria berberidis CBS 394.84</name>
    <dbReference type="NCBI Taxonomy" id="1168544"/>
    <lineage>
        <taxon>Eukaryota</taxon>
        <taxon>Fungi</taxon>
        <taxon>Dikarya</taxon>
        <taxon>Ascomycota</taxon>
        <taxon>Pezizomycotina</taxon>
        <taxon>Dothideomycetes</taxon>
        <taxon>Pleosporomycetidae</taxon>
        <taxon>Pleosporales</taxon>
        <taxon>Pleosporineae</taxon>
        <taxon>Cucurbitariaceae</taxon>
        <taxon>Cucurbitaria</taxon>
    </lineage>
</organism>
<name>A0A9P4L7F4_9PLEO</name>
<sequence>MDPPSPTKLAMSPGMPIFPVSPERVAGTKPPYGEPVPMSPSAPNLRSYSPLRNGHRRNDSDVSVQGLAVMFENLEVKDPREASKRFREALEKEKTRNTEKLIKMEREHAKREKDHELALSRRDVRIDELQSKLEETEQRNEVGVTKAQYEKERKAHKANVAQWEKVFKQNEDKWRSTQAKLIESEVHCQAYEGKYREYKKKWMDANKENLRATSMIPTLQTKIQGLQRNVQRAESDVKFKTEEAAKYQNQVYSLQVELEGVNARLGEEVQTLKDKLSLIEGERDALRTSLKEEEVMRVAGEGHIALPAAGIDEDDEFGSPPPSPRKQYTFQRMDDDKENVSPRKGAVELRFIQQELATERRLRERAQDQIDFMKMECQFQCCSCRIAENKGQKYIHDNVYATEMQLIKMSVPAFTPPASNQGDDQMDIIVIKQEPIDDERPMTPPSEPSMRQEQDLDNTEQTDNDTVMANSQANDPEATVTFSPSTGTFRSIPSPVKAITSPHGLMLAKPPCLSFSAVTEMTTESSSWTPDAHSTVTPNEVVLSPAFQPEPRAELIQSHRKETKAVDISIHEDAIEDTDEEDFEPPTPFHEPSGPATPYLTRTITTTTTIPLHFSPATPAFKPGRGPMTPSTVAHAAEDARTPVLGELSLNKLPFDREAALEAIRERRGRARSMAAGHGTPMKQMVEGVKERRDISAPVSRVRR</sequence>
<protein>
    <submittedName>
        <fullName evidence="3">Uncharacterized protein</fullName>
    </submittedName>
</protein>
<evidence type="ECO:0000313" key="3">
    <source>
        <dbReference type="EMBL" id="KAF1844267.1"/>
    </source>
</evidence>
<comment type="caution">
    <text evidence="3">The sequence shown here is derived from an EMBL/GenBank/DDBJ whole genome shotgun (WGS) entry which is preliminary data.</text>
</comment>
<feature type="region of interest" description="Disordered" evidence="2">
    <location>
        <begin position="435"/>
        <end position="495"/>
    </location>
</feature>
<feature type="region of interest" description="Disordered" evidence="2">
    <location>
        <begin position="1"/>
        <end position="61"/>
    </location>
</feature>
<evidence type="ECO:0000313" key="4">
    <source>
        <dbReference type="Proteomes" id="UP000800039"/>
    </source>
</evidence>
<dbReference type="Proteomes" id="UP000800039">
    <property type="component" value="Unassembled WGS sequence"/>
</dbReference>
<proteinExistence type="predicted"/>
<dbReference type="AlphaFoldDB" id="A0A9P4L7F4"/>
<dbReference type="RefSeq" id="XP_040786830.1">
    <property type="nucleotide sequence ID" value="XM_040935674.1"/>
</dbReference>
<feature type="compositionally biased region" description="Polar residues" evidence="2">
    <location>
        <begin position="464"/>
        <end position="491"/>
    </location>
</feature>
<evidence type="ECO:0000256" key="1">
    <source>
        <dbReference type="SAM" id="Coils"/>
    </source>
</evidence>
<dbReference type="PANTHER" id="PTHR42041:SF1">
    <property type="entry name" value="DNA ENDONUCLEASE ACTIVATOR CTP1 C-TERMINAL DOMAIN-CONTAINING PROTEIN"/>
    <property type="match status" value="1"/>
</dbReference>
<dbReference type="PANTHER" id="PTHR42041">
    <property type="entry name" value="DNA ENDONUCLEASE ACTIVATOR CTP1 C-TERMINAL DOMAIN-CONTAINING PROTEIN"/>
    <property type="match status" value="1"/>
</dbReference>
<reference evidence="3" key="1">
    <citation type="submission" date="2020-01" db="EMBL/GenBank/DDBJ databases">
        <authorList>
            <consortium name="DOE Joint Genome Institute"/>
            <person name="Haridas S."/>
            <person name="Albert R."/>
            <person name="Binder M."/>
            <person name="Bloem J."/>
            <person name="Labutti K."/>
            <person name="Salamov A."/>
            <person name="Andreopoulos B."/>
            <person name="Baker S.E."/>
            <person name="Barry K."/>
            <person name="Bills G."/>
            <person name="Bluhm B.H."/>
            <person name="Cannon C."/>
            <person name="Castanera R."/>
            <person name="Culley D.E."/>
            <person name="Daum C."/>
            <person name="Ezra D."/>
            <person name="Gonzalez J.B."/>
            <person name="Henrissat B."/>
            <person name="Kuo A."/>
            <person name="Liang C."/>
            <person name="Lipzen A."/>
            <person name="Lutzoni F."/>
            <person name="Magnuson J."/>
            <person name="Mondo S."/>
            <person name="Nolan M."/>
            <person name="Ohm R."/>
            <person name="Pangilinan J."/>
            <person name="Park H.-J."/>
            <person name="Ramirez L."/>
            <person name="Alfaro M."/>
            <person name="Sun H."/>
            <person name="Tritt A."/>
            <person name="Yoshinaga Y."/>
            <person name="Zwiers L.-H."/>
            <person name="Turgeon B.G."/>
            <person name="Goodwin S.B."/>
            <person name="Spatafora J.W."/>
            <person name="Crous P.W."/>
            <person name="Grigoriev I.V."/>
        </authorList>
    </citation>
    <scope>NUCLEOTIDE SEQUENCE</scope>
    <source>
        <strain evidence="3">CBS 394.84</strain>
    </source>
</reference>
<feature type="coiled-coil region" evidence="1">
    <location>
        <begin position="349"/>
        <end position="376"/>
    </location>
</feature>
<dbReference type="GeneID" id="63852925"/>
<feature type="region of interest" description="Disordered" evidence="2">
    <location>
        <begin position="579"/>
        <end position="598"/>
    </location>
</feature>
<dbReference type="Gene3D" id="1.10.287.1490">
    <property type="match status" value="1"/>
</dbReference>
<feature type="region of interest" description="Disordered" evidence="2">
    <location>
        <begin position="309"/>
        <end position="342"/>
    </location>
</feature>
<gene>
    <name evidence="3" type="ORF">K460DRAFT_388124</name>
</gene>
<accession>A0A9P4L7F4</accession>
<keyword evidence="1" id="KW-0175">Coiled coil</keyword>